<dbReference type="Proteomes" id="UP000469440">
    <property type="component" value="Unassembled WGS sequence"/>
</dbReference>
<evidence type="ECO:0000313" key="9">
    <source>
        <dbReference type="Proteomes" id="UP000515909"/>
    </source>
</evidence>
<keyword evidence="3" id="KW-0285">Flavoprotein</keyword>
<accession>A0A6N8I050</accession>
<dbReference type="NCBIfam" id="TIGR03151">
    <property type="entry name" value="enACPred_II"/>
    <property type="match status" value="1"/>
</dbReference>
<gene>
    <name evidence="7" type="primary">fabK</name>
    <name evidence="6" type="ORF">CAFE_21820</name>
    <name evidence="7" type="ORF">HCR03_01270</name>
</gene>
<evidence type="ECO:0000313" key="6">
    <source>
        <dbReference type="EMBL" id="MVB11466.1"/>
    </source>
</evidence>
<dbReference type="InterPro" id="IPR013785">
    <property type="entry name" value="Aldolase_TIM"/>
</dbReference>
<evidence type="ECO:0000256" key="4">
    <source>
        <dbReference type="ARBA" id="ARBA00022643"/>
    </source>
</evidence>
<dbReference type="KEGG" id="cfem:HCR03_01270"/>
<reference evidence="7 9" key="2">
    <citation type="submission" date="2020-08" db="EMBL/GenBank/DDBJ databases">
        <title>The isolate Caproiciproducens sp. 7D4C2 produces n-caproate at mildly acidic conditions from hexoses: genome and rBOX comparison with related strains and chain-elongating bacteria.</title>
        <authorList>
            <person name="Esquivel-Elizondo S."/>
            <person name="Bagci C."/>
            <person name="Temovska M."/>
            <person name="Jeon B.S."/>
            <person name="Bessarab I."/>
            <person name="Williams R.B.H."/>
            <person name="Huson D.H."/>
            <person name="Angenent L.T."/>
        </authorList>
    </citation>
    <scope>NUCLEOTIDE SEQUENCE [LARGE SCALE GENOMIC DNA]</scope>
    <source>
        <strain evidence="7 9">7D4C2</strain>
    </source>
</reference>
<evidence type="ECO:0000313" key="8">
    <source>
        <dbReference type="Proteomes" id="UP000469440"/>
    </source>
</evidence>
<dbReference type="PANTHER" id="PTHR32332">
    <property type="entry name" value="2-NITROPROPANE DIOXYGENASE"/>
    <property type="match status" value="1"/>
</dbReference>
<dbReference type="Proteomes" id="UP000515909">
    <property type="component" value="Chromosome"/>
</dbReference>
<dbReference type="SUPFAM" id="SSF51412">
    <property type="entry name" value="Inosine monophosphate dehydrogenase (IMPDH)"/>
    <property type="match status" value="1"/>
</dbReference>
<keyword evidence="5 6" id="KW-0560">Oxidoreductase</keyword>
<sequence>MIHTPLCDLLGIRYPILQGGMAWIADASLASAVSNAGGLGIISAMNADDEWLRTEIRKARGMTDRPFGVNIMLRSPFVEKVARVVAEERIPVVTTGAGDPTRYMEQWGKAGIRVLPVVASVAVARHVERAGAAAVIAEGGESGGHVGDLTTMVLVPQICDSVGIPVIAAGGIADGRGIAASFMLGAVGVQVGTRFLTARECTVHQNYKNRILKAKDISTVTTGKRLGHPVRCLKNAFSRDFLAKEYDPSVDNEELEALGVGALRLAAREGDEKKGCFMAGQVAALVTKEQPSDEIITEMFTQAEQILSGGTKWVG</sequence>
<reference evidence="6 8" key="1">
    <citation type="submission" date="2019-09" db="EMBL/GenBank/DDBJ databases">
        <title>Genome sequence of Clostridium sp. EA1.</title>
        <authorList>
            <person name="Poehlein A."/>
            <person name="Bengelsdorf F.R."/>
            <person name="Daniel R."/>
        </authorList>
    </citation>
    <scope>NUCLEOTIDE SEQUENCE [LARGE SCALE GENOMIC DNA]</scope>
    <source>
        <strain evidence="6 8">EA1</strain>
    </source>
</reference>
<dbReference type="Pfam" id="PF03060">
    <property type="entry name" value="NMO"/>
    <property type="match status" value="2"/>
</dbReference>
<accession>A0A7G8TBJ4</accession>
<comment type="function">
    <text evidence="1">Nitronate monooxygenase that uses molecular oxygen to catalyze the oxidative denitrification of alkyl nitronates. Acts on propionate 3-nitronate (P3N), the presumed physiological substrate. Probably functions in the detoxification of P3N, a metabolic poison produced by plants and fungi as a defense mechanism.</text>
</comment>
<dbReference type="CDD" id="cd04730">
    <property type="entry name" value="NPD_like"/>
    <property type="match status" value="1"/>
</dbReference>
<protein>
    <recommendedName>
        <fullName evidence="2">Probable nitronate monooxygenase</fullName>
    </recommendedName>
</protein>
<dbReference type="InterPro" id="IPR017569">
    <property type="entry name" value="Enoyl_ACP_red-II_put"/>
</dbReference>
<evidence type="ECO:0000313" key="7">
    <source>
        <dbReference type="EMBL" id="QNK40985.1"/>
    </source>
</evidence>
<dbReference type="GO" id="GO:0018580">
    <property type="term" value="F:nitronate monooxygenase activity"/>
    <property type="evidence" value="ECO:0007669"/>
    <property type="project" value="InterPro"/>
</dbReference>
<evidence type="ECO:0000256" key="3">
    <source>
        <dbReference type="ARBA" id="ARBA00022630"/>
    </source>
</evidence>
<dbReference type="Gene3D" id="3.20.20.70">
    <property type="entry name" value="Aldolase class I"/>
    <property type="match status" value="1"/>
</dbReference>
<proteinExistence type="predicted"/>
<dbReference type="OrthoDB" id="9778912at2"/>
<dbReference type="EMBL" id="CP060286">
    <property type="protein sequence ID" value="QNK40985.1"/>
    <property type="molecule type" value="Genomic_DNA"/>
</dbReference>
<evidence type="ECO:0000256" key="5">
    <source>
        <dbReference type="ARBA" id="ARBA00023002"/>
    </source>
</evidence>
<dbReference type="InterPro" id="IPR004136">
    <property type="entry name" value="NMO"/>
</dbReference>
<keyword evidence="4" id="KW-0288">FMN</keyword>
<dbReference type="EMBL" id="VWXL01000058">
    <property type="protein sequence ID" value="MVB11466.1"/>
    <property type="molecule type" value="Genomic_DNA"/>
</dbReference>
<evidence type="ECO:0000256" key="2">
    <source>
        <dbReference type="ARBA" id="ARBA00013457"/>
    </source>
</evidence>
<evidence type="ECO:0000256" key="1">
    <source>
        <dbReference type="ARBA" id="ARBA00003535"/>
    </source>
</evidence>
<dbReference type="PANTHER" id="PTHR32332:SF20">
    <property type="entry name" value="2-NITROPROPANE DIOXYGENASE-LIKE PROTEIN"/>
    <property type="match status" value="1"/>
</dbReference>
<dbReference type="RefSeq" id="WP_066644382.1">
    <property type="nucleotide sequence ID" value="NZ_CP060286.1"/>
</dbReference>
<name>A0A6N8I050_9FIRM</name>
<keyword evidence="6" id="KW-0503">Monooxygenase</keyword>
<dbReference type="AlphaFoldDB" id="A0A6N8I050"/>
<keyword evidence="8" id="KW-1185">Reference proteome</keyword>
<organism evidence="6 8">
    <name type="scientific">Caproicibacter fermentans</name>
    <dbReference type="NCBI Taxonomy" id="2576756"/>
    <lineage>
        <taxon>Bacteria</taxon>
        <taxon>Bacillati</taxon>
        <taxon>Bacillota</taxon>
        <taxon>Clostridia</taxon>
        <taxon>Eubacteriales</taxon>
        <taxon>Acutalibacteraceae</taxon>
        <taxon>Caproicibacter</taxon>
    </lineage>
</organism>